<dbReference type="Gene3D" id="3.20.20.70">
    <property type="entry name" value="Aldolase class I"/>
    <property type="match status" value="1"/>
</dbReference>
<name>A0A9P5JYR4_9AGAM</name>
<evidence type="ECO:0000313" key="3">
    <source>
        <dbReference type="EMBL" id="KAF8469826.1"/>
    </source>
</evidence>
<dbReference type="PANTHER" id="PTHR10982:SF21">
    <property type="entry name" value="FATTY ACID SYNTHASE SUBUNIT BETA"/>
    <property type="match status" value="1"/>
</dbReference>
<feature type="domain" description="Fatty acid synthase beta subunit AflB /Fas1-like central" evidence="2">
    <location>
        <begin position="1"/>
        <end position="52"/>
    </location>
</feature>
<evidence type="ECO:0000313" key="4">
    <source>
        <dbReference type="Proteomes" id="UP000759537"/>
    </source>
</evidence>
<keyword evidence="4" id="KW-1185">Reference proteome</keyword>
<proteinExistence type="predicted"/>
<accession>A0A9P5JYR4</accession>
<dbReference type="InterPro" id="IPR050830">
    <property type="entry name" value="Fungal_FAS"/>
</dbReference>
<dbReference type="InterPro" id="IPR013785">
    <property type="entry name" value="Aldolase_TIM"/>
</dbReference>
<dbReference type="EMBL" id="WHVB01000027">
    <property type="protein sequence ID" value="KAF8469826.1"/>
    <property type="molecule type" value="Genomic_DNA"/>
</dbReference>
<reference evidence="3" key="2">
    <citation type="journal article" date="2020" name="Nat. Commun.">
        <title>Large-scale genome sequencing of mycorrhizal fungi provides insights into the early evolution of symbiotic traits.</title>
        <authorList>
            <person name="Miyauchi S."/>
            <person name="Kiss E."/>
            <person name="Kuo A."/>
            <person name="Drula E."/>
            <person name="Kohler A."/>
            <person name="Sanchez-Garcia M."/>
            <person name="Morin E."/>
            <person name="Andreopoulos B."/>
            <person name="Barry K.W."/>
            <person name="Bonito G."/>
            <person name="Buee M."/>
            <person name="Carver A."/>
            <person name="Chen C."/>
            <person name="Cichocki N."/>
            <person name="Clum A."/>
            <person name="Culley D."/>
            <person name="Crous P.W."/>
            <person name="Fauchery L."/>
            <person name="Girlanda M."/>
            <person name="Hayes R.D."/>
            <person name="Keri Z."/>
            <person name="LaButti K."/>
            <person name="Lipzen A."/>
            <person name="Lombard V."/>
            <person name="Magnuson J."/>
            <person name="Maillard F."/>
            <person name="Murat C."/>
            <person name="Nolan M."/>
            <person name="Ohm R.A."/>
            <person name="Pangilinan J."/>
            <person name="Pereira M.F."/>
            <person name="Perotto S."/>
            <person name="Peter M."/>
            <person name="Pfister S."/>
            <person name="Riley R."/>
            <person name="Sitrit Y."/>
            <person name="Stielow J.B."/>
            <person name="Szollosi G."/>
            <person name="Zifcakova L."/>
            <person name="Stursova M."/>
            <person name="Spatafora J.W."/>
            <person name="Tedersoo L."/>
            <person name="Vaario L.M."/>
            <person name="Yamada A."/>
            <person name="Yan M."/>
            <person name="Wang P."/>
            <person name="Xu J."/>
            <person name="Bruns T."/>
            <person name="Baldrian P."/>
            <person name="Vilgalys R."/>
            <person name="Dunand C."/>
            <person name="Henrissat B."/>
            <person name="Grigoriev I.V."/>
            <person name="Hibbett D."/>
            <person name="Nagy L.G."/>
            <person name="Martin F.M."/>
        </authorList>
    </citation>
    <scope>NUCLEOTIDE SEQUENCE</scope>
    <source>
        <strain evidence="3">Prilba</strain>
    </source>
</reference>
<dbReference type="Pfam" id="PF08354">
    <property type="entry name" value="Fas1-AflB-like_hel"/>
    <property type="match status" value="1"/>
</dbReference>
<dbReference type="AlphaFoldDB" id="A0A9P5JYR4"/>
<protein>
    <recommendedName>
        <fullName evidence="2">Fatty acid synthase beta subunit AflB /Fas1-like central domain-containing protein</fullName>
    </recommendedName>
</protein>
<dbReference type="GO" id="GO:0016740">
    <property type="term" value="F:transferase activity"/>
    <property type="evidence" value="ECO:0007669"/>
    <property type="project" value="UniProtKB-KW"/>
</dbReference>
<dbReference type="Proteomes" id="UP000759537">
    <property type="component" value="Unassembled WGS sequence"/>
</dbReference>
<dbReference type="InterPro" id="IPR013565">
    <property type="entry name" value="Fas1/AflB-like_central"/>
</dbReference>
<dbReference type="PANTHER" id="PTHR10982">
    <property type="entry name" value="MALONYL COA-ACYL CARRIER PROTEIN TRANSACYLASE"/>
    <property type="match status" value="1"/>
</dbReference>
<evidence type="ECO:0000259" key="2">
    <source>
        <dbReference type="Pfam" id="PF08354"/>
    </source>
</evidence>
<sequence>MPFDGFLFGSHVMVTKEAHTSPPVRDLIVAAAGVDDSKWESTYVKDTVGIITLWKEYDNTMFKNSREKRGSWFQECSVEVIQRFNADYFKPWFPEKNDDRVVWRI</sequence>
<comment type="caution">
    <text evidence="3">The sequence shown here is derived from an EMBL/GenBank/DDBJ whole genome shotgun (WGS) entry which is preliminary data.</text>
</comment>
<dbReference type="OrthoDB" id="4251012at2759"/>
<reference evidence="3" key="1">
    <citation type="submission" date="2019-10" db="EMBL/GenBank/DDBJ databases">
        <authorList>
            <consortium name="DOE Joint Genome Institute"/>
            <person name="Kuo A."/>
            <person name="Miyauchi S."/>
            <person name="Kiss E."/>
            <person name="Drula E."/>
            <person name="Kohler A."/>
            <person name="Sanchez-Garcia M."/>
            <person name="Andreopoulos B."/>
            <person name="Barry K.W."/>
            <person name="Bonito G."/>
            <person name="Buee M."/>
            <person name="Carver A."/>
            <person name="Chen C."/>
            <person name="Cichocki N."/>
            <person name="Clum A."/>
            <person name="Culley D."/>
            <person name="Crous P.W."/>
            <person name="Fauchery L."/>
            <person name="Girlanda M."/>
            <person name="Hayes R."/>
            <person name="Keri Z."/>
            <person name="LaButti K."/>
            <person name="Lipzen A."/>
            <person name="Lombard V."/>
            <person name="Magnuson J."/>
            <person name="Maillard F."/>
            <person name="Morin E."/>
            <person name="Murat C."/>
            <person name="Nolan M."/>
            <person name="Ohm R."/>
            <person name="Pangilinan J."/>
            <person name="Pereira M."/>
            <person name="Perotto S."/>
            <person name="Peter M."/>
            <person name="Riley R."/>
            <person name="Sitrit Y."/>
            <person name="Stielow B."/>
            <person name="Szollosi G."/>
            <person name="Zifcakova L."/>
            <person name="Stursova M."/>
            <person name="Spatafora J.W."/>
            <person name="Tedersoo L."/>
            <person name="Vaario L.-M."/>
            <person name="Yamada A."/>
            <person name="Yan M."/>
            <person name="Wang P."/>
            <person name="Xu J."/>
            <person name="Bruns T."/>
            <person name="Baldrian P."/>
            <person name="Vilgalys R."/>
            <person name="Henrissat B."/>
            <person name="Grigoriev I.V."/>
            <person name="Hibbett D."/>
            <person name="Nagy L.G."/>
            <person name="Martin F.M."/>
        </authorList>
    </citation>
    <scope>NUCLEOTIDE SEQUENCE</scope>
    <source>
        <strain evidence="3">Prilba</strain>
    </source>
</reference>
<dbReference type="GO" id="GO:0004318">
    <property type="term" value="F:enoyl-[acyl-carrier-protein] reductase (NADH) activity"/>
    <property type="evidence" value="ECO:0007669"/>
    <property type="project" value="InterPro"/>
</dbReference>
<organism evidence="3 4">
    <name type="scientific">Russula ochroleuca</name>
    <dbReference type="NCBI Taxonomy" id="152965"/>
    <lineage>
        <taxon>Eukaryota</taxon>
        <taxon>Fungi</taxon>
        <taxon>Dikarya</taxon>
        <taxon>Basidiomycota</taxon>
        <taxon>Agaricomycotina</taxon>
        <taxon>Agaricomycetes</taxon>
        <taxon>Russulales</taxon>
        <taxon>Russulaceae</taxon>
        <taxon>Russula</taxon>
    </lineage>
</organism>
<evidence type="ECO:0000256" key="1">
    <source>
        <dbReference type="ARBA" id="ARBA00022679"/>
    </source>
</evidence>
<keyword evidence="1" id="KW-0808">Transferase</keyword>
<gene>
    <name evidence="3" type="ORF">DFH94DRAFT_856666</name>
</gene>